<accession>K8W6T6</accession>
<keyword evidence="1" id="KW-0472">Membrane</keyword>
<dbReference type="HOGENOM" id="CLU_2827809_0_0_6"/>
<evidence type="ECO:0000256" key="1">
    <source>
        <dbReference type="SAM" id="Phobius"/>
    </source>
</evidence>
<sequence length="66" mass="7827">MSDKLIDIITDILSDFKWRTSLMIIMTAIVLISGFNRYLIVGFILLSLILYSPEIWRYMNKKRTLK</sequence>
<protein>
    <submittedName>
        <fullName evidence="2">Uncharacterized protein</fullName>
    </submittedName>
</protein>
<reference evidence="2 3" key="1">
    <citation type="journal article" date="2012" name="BMC Genomics">
        <title>Comparative genomics of bacteria in the genus Providencia isolated from wild Drosophila melanogaster.</title>
        <authorList>
            <person name="Galac M.R."/>
            <person name="Lazzaro B.P."/>
        </authorList>
    </citation>
    <scope>NUCLEOTIDE SEQUENCE [LARGE SCALE GENOMIC DNA]</scope>
    <source>
        <strain evidence="2 3">DSM 19967</strain>
    </source>
</reference>
<name>K8W6T6_9GAMM</name>
<keyword evidence="3" id="KW-1185">Reference proteome</keyword>
<evidence type="ECO:0000313" key="3">
    <source>
        <dbReference type="Proteomes" id="UP000010290"/>
    </source>
</evidence>
<dbReference type="AlphaFoldDB" id="K8W6T6"/>
<evidence type="ECO:0000313" key="2">
    <source>
        <dbReference type="EMBL" id="EKT55581.1"/>
    </source>
</evidence>
<organism evidence="2 3">
    <name type="scientific">Providencia sneebia DSM 19967</name>
    <dbReference type="NCBI Taxonomy" id="1141660"/>
    <lineage>
        <taxon>Bacteria</taxon>
        <taxon>Pseudomonadati</taxon>
        <taxon>Pseudomonadota</taxon>
        <taxon>Gammaproteobacteria</taxon>
        <taxon>Enterobacterales</taxon>
        <taxon>Morganellaceae</taxon>
        <taxon>Providencia</taxon>
    </lineage>
</organism>
<dbReference type="Proteomes" id="UP000010290">
    <property type="component" value="Chromosome"/>
</dbReference>
<comment type="caution">
    <text evidence="2">The sequence shown here is derived from an EMBL/GenBank/DDBJ whole genome shotgun (WGS) entry which is preliminary data.</text>
</comment>
<proteinExistence type="predicted"/>
<keyword evidence="1" id="KW-1133">Transmembrane helix</keyword>
<dbReference type="EMBL" id="AKKN01000010">
    <property type="protein sequence ID" value="EKT55581.1"/>
    <property type="molecule type" value="Genomic_DNA"/>
</dbReference>
<dbReference type="RefSeq" id="WP_008916052.1">
    <property type="nucleotide sequence ID" value="NZ_CM001773.1"/>
</dbReference>
<feature type="transmembrane region" description="Helical" evidence="1">
    <location>
        <begin position="22"/>
        <end position="51"/>
    </location>
</feature>
<dbReference type="PATRIC" id="fig|1141660.3.peg.2267"/>
<keyword evidence="1" id="KW-0812">Transmembrane</keyword>
<dbReference type="OrthoDB" id="6466843at2"/>
<gene>
    <name evidence="2" type="ORF">OO7_11374</name>
</gene>